<dbReference type="RefSeq" id="WP_139234447.1">
    <property type="nucleotide sequence ID" value="NZ_CP045300.1"/>
</dbReference>
<evidence type="ECO:0000313" key="2">
    <source>
        <dbReference type="Proteomes" id="UP000199187"/>
    </source>
</evidence>
<dbReference type="Proteomes" id="UP000199187">
    <property type="component" value="Unassembled WGS sequence"/>
</dbReference>
<proteinExistence type="predicted"/>
<keyword evidence="2" id="KW-1185">Reference proteome</keyword>
<evidence type="ECO:0000313" key="1">
    <source>
        <dbReference type="EMBL" id="SFU17820.1"/>
    </source>
</evidence>
<sequence>MSEKFSSLNEAIMNLVEKIRLADDLNKEDIDDLYLQLEKFCDLYEGEEVVPKETAYGFFVLHDNLEGALKHTSGSDLKLISNVNSKVNEYIERIF</sequence>
<organism evidence="1 2">
    <name type="scientific">Kosakonia arachidis</name>
    <dbReference type="NCBI Taxonomy" id="551989"/>
    <lineage>
        <taxon>Bacteria</taxon>
        <taxon>Pseudomonadati</taxon>
        <taxon>Pseudomonadota</taxon>
        <taxon>Gammaproteobacteria</taxon>
        <taxon>Enterobacterales</taxon>
        <taxon>Enterobacteriaceae</taxon>
        <taxon>Kosakonia</taxon>
    </lineage>
</organism>
<accession>A0A1I7E1K0</accession>
<reference evidence="2" key="1">
    <citation type="submission" date="2016-10" db="EMBL/GenBank/DDBJ databases">
        <authorList>
            <person name="Varghese N."/>
            <person name="Submissions S."/>
        </authorList>
    </citation>
    <scope>NUCLEOTIDE SEQUENCE [LARGE SCALE GENOMIC DNA]</scope>
    <source>
        <strain evidence="2">Ah-143</strain>
    </source>
</reference>
<protein>
    <submittedName>
        <fullName evidence="1">Uncharacterized protein</fullName>
    </submittedName>
</protein>
<dbReference type="OrthoDB" id="7065256at2"/>
<name>A0A1I7E1K0_9ENTR</name>
<dbReference type="AlphaFoldDB" id="A0A1I7E1K0"/>
<gene>
    <name evidence="1" type="ORF">SAMN05192562_108143</name>
</gene>
<dbReference type="EMBL" id="FPAU01000008">
    <property type="protein sequence ID" value="SFU17820.1"/>
    <property type="molecule type" value="Genomic_DNA"/>
</dbReference>